<evidence type="ECO:0000313" key="2">
    <source>
        <dbReference type="EMBL" id="OGJ00790.1"/>
    </source>
</evidence>
<feature type="transmembrane region" description="Helical" evidence="1">
    <location>
        <begin position="12"/>
        <end position="33"/>
    </location>
</feature>
<dbReference type="Proteomes" id="UP000178645">
    <property type="component" value="Unassembled WGS sequence"/>
</dbReference>
<organism evidence="2 3">
    <name type="scientific">Candidatus Nomurabacteria bacterium RIFCSPLOWO2_12_FULL_44_11</name>
    <dbReference type="NCBI Taxonomy" id="1801796"/>
    <lineage>
        <taxon>Bacteria</taxon>
        <taxon>Candidatus Nomuraibacteriota</taxon>
    </lineage>
</organism>
<dbReference type="Pfam" id="PF07963">
    <property type="entry name" value="N_methyl"/>
    <property type="match status" value="1"/>
</dbReference>
<proteinExistence type="predicted"/>
<dbReference type="NCBIfam" id="TIGR02532">
    <property type="entry name" value="IV_pilin_GFxxxE"/>
    <property type="match status" value="1"/>
</dbReference>
<evidence type="ECO:0008006" key="4">
    <source>
        <dbReference type="Google" id="ProtNLM"/>
    </source>
</evidence>
<keyword evidence="1" id="KW-1133">Transmembrane helix</keyword>
<name>A0A1F6Y347_9BACT</name>
<dbReference type="AlphaFoldDB" id="A0A1F6Y347"/>
<dbReference type="PROSITE" id="PS00409">
    <property type="entry name" value="PROKAR_NTER_METHYL"/>
    <property type="match status" value="1"/>
</dbReference>
<accession>A0A1F6Y347</accession>
<dbReference type="Gene3D" id="3.30.700.10">
    <property type="entry name" value="Glycoprotein, Type 4 Pilin"/>
    <property type="match status" value="1"/>
</dbReference>
<evidence type="ECO:0000313" key="3">
    <source>
        <dbReference type="Proteomes" id="UP000178645"/>
    </source>
</evidence>
<keyword evidence="1" id="KW-0472">Membrane</keyword>
<dbReference type="SUPFAM" id="SSF54523">
    <property type="entry name" value="Pili subunits"/>
    <property type="match status" value="1"/>
</dbReference>
<dbReference type="EMBL" id="MFVU01000035">
    <property type="protein sequence ID" value="OGJ00790.1"/>
    <property type="molecule type" value="Genomic_DNA"/>
</dbReference>
<dbReference type="InterPro" id="IPR012902">
    <property type="entry name" value="N_methyl_site"/>
</dbReference>
<evidence type="ECO:0000256" key="1">
    <source>
        <dbReference type="SAM" id="Phobius"/>
    </source>
</evidence>
<dbReference type="PANTHER" id="PTHR30093">
    <property type="entry name" value="GENERAL SECRETION PATHWAY PROTEIN G"/>
    <property type="match status" value="1"/>
</dbReference>
<keyword evidence="1" id="KW-0812">Transmembrane</keyword>
<protein>
    <recommendedName>
        <fullName evidence="4">Type II secretion system protein GspG C-terminal domain-containing protein</fullName>
    </recommendedName>
</protein>
<comment type="caution">
    <text evidence="2">The sequence shown here is derived from an EMBL/GenBank/DDBJ whole genome shotgun (WGS) entry which is preliminary data.</text>
</comment>
<dbReference type="InterPro" id="IPR045584">
    <property type="entry name" value="Pilin-like"/>
</dbReference>
<sequence length="169" mass="17956">MKKSLRNRGFTLIEILVVIGIIAILAAIVLVAINPARHFREASNTQRSSNVNAILNAVGQFIVANKGELPDDLDSAVDDIKDDGDSTDDANEADICDQLVPEYIPALPADPTLDDQALSEDDCADAADVYDTGYTIELDGNRVIVCAPETVDVDTGAVVAAADQICVTR</sequence>
<gene>
    <name evidence="2" type="ORF">A3G53_03585</name>
</gene>
<reference evidence="2 3" key="1">
    <citation type="journal article" date="2016" name="Nat. Commun.">
        <title>Thousands of microbial genomes shed light on interconnected biogeochemical processes in an aquifer system.</title>
        <authorList>
            <person name="Anantharaman K."/>
            <person name="Brown C.T."/>
            <person name="Hug L.A."/>
            <person name="Sharon I."/>
            <person name="Castelle C.J."/>
            <person name="Probst A.J."/>
            <person name="Thomas B.C."/>
            <person name="Singh A."/>
            <person name="Wilkins M.J."/>
            <person name="Karaoz U."/>
            <person name="Brodie E.L."/>
            <person name="Williams K.H."/>
            <person name="Hubbard S.S."/>
            <person name="Banfield J.F."/>
        </authorList>
    </citation>
    <scope>NUCLEOTIDE SEQUENCE [LARGE SCALE GENOMIC DNA]</scope>
</reference>